<dbReference type="AlphaFoldDB" id="A0A0G1LSD9"/>
<organism evidence="1 2">
    <name type="scientific">Candidatus Uhrbacteria bacterium GW2011_GWF2_44_350</name>
    <dbReference type="NCBI Taxonomy" id="1619000"/>
    <lineage>
        <taxon>Bacteria</taxon>
        <taxon>Candidatus Uhriibacteriota</taxon>
    </lineage>
</organism>
<protein>
    <submittedName>
        <fullName evidence="1">Uncharacterized protein</fullName>
    </submittedName>
</protein>
<dbReference type="Proteomes" id="UP000034154">
    <property type="component" value="Unassembled WGS sequence"/>
</dbReference>
<accession>A0A0G1LSD9</accession>
<comment type="caution">
    <text evidence="1">The sequence shown here is derived from an EMBL/GenBank/DDBJ whole genome shotgun (WGS) entry which is preliminary data.</text>
</comment>
<evidence type="ECO:0000313" key="1">
    <source>
        <dbReference type="EMBL" id="KKT71747.1"/>
    </source>
</evidence>
<reference evidence="1 2" key="1">
    <citation type="journal article" date="2015" name="Nature">
        <title>rRNA introns, odd ribosomes, and small enigmatic genomes across a large radiation of phyla.</title>
        <authorList>
            <person name="Brown C.T."/>
            <person name="Hug L.A."/>
            <person name="Thomas B.C."/>
            <person name="Sharon I."/>
            <person name="Castelle C.J."/>
            <person name="Singh A."/>
            <person name="Wilkins M.J."/>
            <person name="Williams K.H."/>
            <person name="Banfield J.F."/>
        </authorList>
    </citation>
    <scope>NUCLEOTIDE SEQUENCE [LARGE SCALE GENOMIC DNA]</scope>
</reference>
<gene>
    <name evidence="1" type="ORF">UW63_C0009G0016</name>
</gene>
<sequence length="283" mass="31251">MSGQRLVDGTGARLWTTAGKLVTNTGFSSELGDAIRREGGADRAVQAMRAEFGLDTPSVPVVAVEHDPAPTAPPRLVTVRTSNLLEAMLRAGVHKHARWPNSRRRGMSEEEYGDLWPAEVTYPAGYAERYPHLLLRDDTVSLPDLKEVADADFRTDPAKCNVCRKVPKFLFGPDGKRLGRAVIFWGYEAYLGYSAIDCRLLATHTNIPLIHRDGLWVLVEHRDGIIRRHGIDLLGSSCGVFRAPFVHRFGNARPYFNAYHVDGGNPLFGPGFRGSELVPVPVP</sequence>
<evidence type="ECO:0000313" key="2">
    <source>
        <dbReference type="Proteomes" id="UP000034154"/>
    </source>
</evidence>
<name>A0A0G1LSD9_9BACT</name>
<dbReference type="EMBL" id="LCJB01000009">
    <property type="protein sequence ID" value="KKT71747.1"/>
    <property type="molecule type" value="Genomic_DNA"/>
</dbReference>
<proteinExistence type="predicted"/>